<protein>
    <submittedName>
        <fullName evidence="1">Uncharacterized protein</fullName>
    </submittedName>
</protein>
<proteinExistence type="predicted"/>
<dbReference type="OrthoDB" id="6762186at2759"/>
<feature type="non-terminal residue" evidence="1">
    <location>
        <position position="1"/>
    </location>
</feature>
<organism evidence="1 2">
    <name type="scientific">Diabrotica balteata</name>
    <name type="common">Banded cucumber beetle</name>
    <dbReference type="NCBI Taxonomy" id="107213"/>
    <lineage>
        <taxon>Eukaryota</taxon>
        <taxon>Metazoa</taxon>
        <taxon>Ecdysozoa</taxon>
        <taxon>Arthropoda</taxon>
        <taxon>Hexapoda</taxon>
        <taxon>Insecta</taxon>
        <taxon>Pterygota</taxon>
        <taxon>Neoptera</taxon>
        <taxon>Endopterygota</taxon>
        <taxon>Coleoptera</taxon>
        <taxon>Polyphaga</taxon>
        <taxon>Cucujiformia</taxon>
        <taxon>Chrysomeloidea</taxon>
        <taxon>Chrysomelidae</taxon>
        <taxon>Galerucinae</taxon>
        <taxon>Diabroticina</taxon>
        <taxon>Diabroticites</taxon>
        <taxon>Diabrotica</taxon>
    </lineage>
</organism>
<dbReference type="Proteomes" id="UP001153709">
    <property type="component" value="Chromosome 3"/>
</dbReference>
<sequence length="140" mass="16559">CTLIHYLIEHLTLFSDTCGGQNKNIQVSALLLHIVKNHPSLQIIEQKFMESGHFYMECQKKCGDFSVHEYENVFKMARMDNNGNKKSFYNTREVNYNEFLDLKKVAQYAIVNKKEDQKGQTVNWLKVKYFKYEKQIPNIL</sequence>
<dbReference type="AlphaFoldDB" id="A0A9N9XDK4"/>
<dbReference type="EMBL" id="OU898278">
    <property type="protein sequence ID" value="CAG9831811.1"/>
    <property type="molecule type" value="Genomic_DNA"/>
</dbReference>
<dbReference type="PANTHER" id="PTHR10773:SF19">
    <property type="match status" value="1"/>
</dbReference>
<reference evidence="1" key="1">
    <citation type="submission" date="2022-01" db="EMBL/GenBank/DDBJ databases">
        <authorList>
            <person name="King R."/>
        </authorList>
    </citation>
    <scope>NUCLEOTIDE SEQUENCE</scope>
</reference>
<name>A0A9N9XDK4_DIABA</name>
<evidence type="ECO:0000313" key="2">
    <source>
        <dbReference type="Proteomes" id="UP001153709"/>
    </source>
</evidence>
<accession>A0A9N9XDK4</accession>
<gene>
    <name evidence="1" type="ORF">DIABBA_LOCUS5371</name>
</gene>
<dbReference type="PANTHER" id="PTHR10773">
    <property type="entry name" value="DNA-DIRECTED RNA POLYMERASES I, II, AND III SUBUNIT RPABC2"/>
    <property type="match status" value="1"/>
</dbReference>
<keyword evidence="2" id="KW-1185">Reference proteome</keyword>
<evidence type="ECO:0000313" key="1">
    <source>
        <dbReference type="EMBL" id="CAG9831811.1"/>
    </source>
</evidence>